<reference evidence="2 3" key="1">
    <citation type="submission" date="2024-11" db="EMBL/GenBank/DDBJ databases">
        <title>A near-complete genome assembly of Cinchona calisaya.</title>
        <authorList>
            <person name="Lian D.C."/>
            <person name="Zhao X.W."/>
            <person name="Wei L."/>
        </authorList>
    </citation>
    <scope>NUCLEOTIDE SEQUENCE [LARGE SCALE GENOMIC DNA]</scope>
    <source>
        <tissue evidence="2">Nenye</tissue>
    </source>
</reference>
<dbReference type="InterPro" id="IPR036397">
    <property type="entry name" value="RNaseH_sf"/>
</dbReference>
<comment type="caution">
    <text evidence="2">The sequence shown here is derived from an EMBL/GenBank/DDBJ whole genome shotgun (WGS) entry which is preliminary data.</text>
</comment>
<dbReference type="EMBL" id="JBJUIK010000012">
    <property type="protein sequence ID" value="KAL3510495.1"/>
    <property type="molecule type" value="Genomic_DNA"/>
</dbReference>
<feature type="domain" description="RNase H type-1" evidence="1">
    <location>
        <begin position="47"/>
        <end position="140"/>
    </location>
</feature>
<dbReference type="InterPro" id="IPR053151">
    <property type="entry name" value="RNase_H-like"/>
</dbReference>
<dbReference type="SUPFAM" id="SSF53098">
    <property type="entry name" value="Ribonuclease H-like"/>
    <property type="match status" value="1"/>
</dbReference>
<sequence>MVFPSKTNRLVGILVQRIGFQQHFTVFQPKILLVSLRPPVADFLKVNTHGVSRENPGESAGRGTIRDSWGNIISAVSSYYGTSQTSVHAKIRALLEGLGLCDRLQVKHLIVELDSQVVLNIVLEKQQSTWQVDFMVQQIKQ</sequence>
<dbReference type="Pfam" id="PF13456">
    <property type="entry name" value="RVT_3"/>
    <property type="match status" value="1"/>
</dbReference>
<name>A0ABD2YWJ1_9GENT</name>
<dbReference type="PANTHER" id="PTHR47723:SF19">
    <property type="entry name" value="POLYNUCLEOTIDYL TRANSFERASE, RIBONUCLEASE H-LIKE SUPERFAMILY PROTEIN"/>
    <property type="match status" value="1"/>
</dbReference>
<keyword evidence="3" id="KW-1185">Reference proteome</keyword>
<dbReference type="InterPro" id="IPR012337">
    <property type="entry name" value="RNaseH-like_sf"/>
</dbReference>
<dbReference type="PANTHER" id="PTHR47723">
    <property type="entry name" value="OS05G0353850 PROTEIN"/>
    <property type="match status" value="1"/>
</dbReference>
<accession>A0ABD2YWJ1</accession>
<dbReference type="InterPro" id="IPR044730">
    <property type="entry name" value="RNase_H-like_dom_plant"/>
</dbReference>
<protein>
    <recommendedName>
        <fullName evidence="1">RNase H type-1 domain-containing protein</fullName>
    </recommendedName>
</protein>
<gene>
    <name evidence="2" type="ORF">ACH5RR_029896</name>
</gene>
<dbReference type="Gene3D" id="3.30.420.10">
    <property type="entry name" value="Ribonuclease H-like superfamily/Ribonuclease H"/>
    <property type="match status" value="1"/>
</dbReference>
<evidence type="ECO:0000259" key="1">
    <source>
        <dbReference type="Pfam" id="PF13456"/>
    </source>
</evidence>
<dbReference type="CDD" id="cd06222">
    <property type="entry name" value="RNase_H_like"/>
    <property type="match status" value="1"/>
</dbReference>
<evidence type="ECO:0000313" key="3">
    <source>
        <dbReference type="Proteomes" id="UP001630127"/>
    </source>
</evidence>
<organism evidence="2 3">
    <name type="scientific">Cinchona calisaya</name>
    <dbReference type="NCBI Taxonomy" id="153742"/>
    <lineage>
        <taxon>Eukaryota</taxon>
        <taxon>Viridiplantae</taxon>
        <taxon>Streptophyta</taxon>
        <taxon>Embryophyta</taxon>
        <taxon>Tracheophyta</taxon>
        <taxon>Spermatophyta</taxon>
        <taxon>Magnoliopsida</taxon>
        <taxon>eudicotyledons</taxon>
        <taxon>Gunneridae</taxon>
        <taxon>Pentapetalae</taxon>
        <taxon>asterids</taxon>
        <taxon>lamiids</taxon>
        <taxon>Gentianales</taxon>
        <taxon>Rubiaceae</taxon>
        <taxon>Cinchonoideae</taxon>
        <taxon>Cinchoneae</taxon>
        <taxon>Cinchona</taxon>
    </lineage>
</organism>
<proteinExistence type="predicted"/>
<evidence type="ECO:0000313" key="2">
    <source>
        <dbReference type="EMBL" id="KAL3510495.1"/>
    </source>
</evidence>
<dbReference type="AlphaFoldDB" id="A0ABD2YWJ1"/>
<dbReference type="Proteomes" id="UP001630127">
    <property type="component" value="Unassembled WGS sequence"/>
</dbReference>
<dbReference type="InterPro" id="IPR002156">
    <property type="entry name" value="RNaseH_domain"/>
</dbReference>